<evidence type="ECO:0000313" key="4">
    <source>
        <dbReference type="Proteomes" id="UP001141259"/>
    </source>
</evidence>
<evidence type="ECO:0000259" key="2">
    <source>
        <dbReference type="Pfam" id="PF02016"/>
    </source>
</evidence>
<dbReference type="InterPro" id="IPR029062">
    <property type="entry name" value="Class_I_gatase-like"/>
</dbReference>
<feature type="domain" description="LD-carboxypeptidase N-terminal" evidence="2">
    <location>
        <begin position="21"/>
        <end position="128"/>
    </location>
</feature>
<gene>
    <name evidence="3" type="ORF">NZH93_17900</name>
</gene>
<dbReference type="Pfam" id="PF02016">
    <property type="entry name" value="Peptidase_S66"/>
    <property type="match status" value="1"/>
</dbReference>
<keyword evidence="4" id="KW-1185">Reference proteome</keyword>
<protein>
    <submittedName>
        <fullName evidence="3">LD-carboxypeptidase</fullName>
    </submittedName>
</protein>
<dbReference type="EMBL" id="JANYMP010000007">
    <property type="protein sequence ID" value="MCS7478738.1"/>
    <property type="molecule type" value="Genomic_DNA"/>
</dbReference>
<keyword evidence="1" id="KW-0732">Signal</keyword>
<dbReference type="Proteomes" id="UP001141259">
    <property type="component" value="Unassembled WGS sequence"/>
</dbReference>
<dbReference type="InterPro" id="IPR003507">
    <property type="entry name" value="S66_fam"/>
</dbReference>
<dbReference type="InterPro" id="IPR040449">
    <property type="entry name" value="Peptidase_S66_N"/>
</dbReference>
<evidence type="ECO:0000313" key="3">
    <source>
        <dbReference type="EMBL" id="MCS7478738.1"/>
    </source>
</evidence>
<comment type="caution">
    <text evidence="3">The sequence shown here is derived from an EMBL/GenBank/DDBJ whole genome shotgun (WGS) entry which is preliminary data.</text>
</comment>
<dbReference type="PANTHER" id="PTHR30237">
    <property type="entry name" value="MURAMOYLTETRAPEPTIDE CARBOXYPEPTIDASE"/>
    <property type="match status" value="1"/>
</dbReference>
<evidence type="ECO:0000256" key="1">
    <source>
        <dbReference type="SAM" id="SignalP"/>
    </source>
</evidence>
<reference evidence="3" key="1">
    <citation type="submission" date="2022-08" db="EMBL/GenBank/DDBJ databases">
        <authorList>
            <person name="Tistechok S."/>
            <person name="Samborskyy M."/>
            <person name="Roman I."/>
        </authorList>
    </citation>
    <scope>NUCLEOTIDE SEQUENCE</scope>
    <source>
        <strain evidence="3">DSM 103496</strain>
    </source>
</reference>
<dbReference type="AlphaFoldDB" id="A0A9X3A283"/>
<dbReference type="SUPFAM" id="SSF52317">
    <property type="entry name" value="Class I glutamine amidotransferase-like"/>
    <property type="match status" value="1"/>
</dbReference>
<accession>A0A9X3A283</accession>
<feature type="chain" id="PRO_5040862610" evidence="1">
    <location>
        <begin position="33"/>
        <end position="168"/>
    </location>
</feature>
<proteinExistence type="predicted"/>
<dbReference type="InterPro" id="IPR027478">
    <property type="entry name" value="LdcA_N"/>
</dbReference>
<sequence length="168" mass="18668">MTGSAGRKLVRPRALRPGVLVVIASLSGPLHAAYEPDLQRAVLVLERMGFRVRRAPLIEAGRHRWWSAATPAEIAQEFNSLLRDPEVRAIIAHDGGQTVLGYLDLIDVDAVVADPKPILGYSDISWCFTRARAWWGFTPIWPLLGLAGTGRPSPRRVRRNLRRSTRGC</sequence>
<dbReference type="Gene3D" id="3.40.50.10740">
    <property type="entry name" value="Class I glutamine amidotransferase-like"/>
    <property type="match status" value="1"/>
</dbReference>
<name>A0A9X3A283_9PSEU</name>
<feature type="signal peptide" evidence="1">
    <location>
        <begin position="1"/>
        <end position="32"/>
    </location>
</feature>
<organism evidence="3 4">
    <name type="scientific">Umezawaea endophytica</name>
    <dbReference type="NCBI Taxonomy" id="1654476"/>
    <lineage>
        <taxon>Bacteria</taxon>
        <taxon>Bacillati</taxon>
        <taxon>Actinomycetota</taxon>
        <taxon>Actinomycetes</taxon>
        <taxon>Pseudonocardiales</taxon>
        <taxon>Pseudonocardiaceae</taxon>
        <taxon>Umezawaea</taxon>
    </lineage>
</organism>
<dbReference type="PANTHER" id="PTHR30237:SF5">
    <property type="entry name" value="CARBOXYPEPTIDASE VC_A0337-RELATED"/>
    <property type="match status" value="1"/>
</dbReference>
<dbReference type="RefSeq" id="WP_259624239.1">
    <property type="nucleotide sequence ID" value="NZ_JANYMP010000007.1"/>
</dbReference>